<dbReference type="PANTHER" id="PTHR36350:SF3">
    <property type="entry name" value="TRANSMEMBRANE PROTEIN"/>
    <property type="match status" value="1"/>
</dbReference>
<dbReference type="OrthoDB" id="1425929at2759"/>
<proteinExistence type="predicted"/>
<dbReference type="EMBL" id="JAAIUW010000002">
    <property type="protein sequence ID" value="KAF7840471.1"/>
    <property type="molecule type" value="Genomic_DNA"/>
</dbReference>
<evidence type="ECO:0000313" key="1">
    <source>
        <dbReference type="EMBL" id="KAF7840471.1"/>
    </source>
</evidence>
<protein>
    <submittedName>
        <fullName evidence="1">Uncharacterized protein</fullName>
    </submittedName>
</protein>
<dbReference type="AlphaFoldDB" id="A0A834X8N6"/>
<sequence>MAGRRKSVFKAACAVPETLNNTDTLLKALLEEEHLDFKKLQTTMAKMEFSGREGIAVKILEDAKKKRADKSHQAYEIEMLLVEMLIYKKMWKSKRKPMLQRSKSLAELYGGELALERFFDYNEASTVPATLDHTDNLLKALLEEEHLDLKKLQSTVAKLEMSEQEGTAVRILKQAKKKHQNKPQQLYQIEMLLVEMLIYKGDFDEALACECLKHEEIADARRPLYKAVIHVMNGNLKEAKELWEEFREMRKEFIETRNVALPPLLNIPSSTHFLDFTDRVKKLQSKILEARKSNK</sequence>
<dbReference type="Proteomes" id="UP000634136">
    <property type="component" value="Unassembled WGS sequence"/>
</dbReference>
<keyword evidence="2" id="KW-1185">Reference proteome</keyword>
<organism evidence="1 2">
    <name type="scientific">Senna tora</name>
    <dbReference type="NCBI Taxonomy" id="362788"/>
    <lineage>
        <taxon>Eukaryota</taxon>
        <taxon>Viridiplantae</taxon>
        <taxon>Streptophyta</taxon>
        <taxon>Embryophyta</taxon>
        <taxon>Tracheophyta</taxon>
        <taxon>Spermatophyta</taxon>
        <taxon>Magnoliopsida</taxon>
        <taxon>eudicotyledons</taxon>
        <taxon>Gunneridae</taxon>
        <taxon>Pentapetalae</taxon>
        <taxon>rosids</taxon>
        <taxon>fabids</taxon>
        <taxon>Fabales</taxon>
        <taxon>Fabaceae</taxon>
        <taxon>Caesalpinioideae</taxon>
        <taxon>Cassia clade</taxon>
        <taxon>Senna</taxon>
    </lineage>
</organism>
<evidence type="ECO:0000313" key="2">
    <source>
        <dbReference type="Proteomes" id="UP000634136"/>
    </source>
</evidence>
<comment type="caution">
    <text evidence="1">The sequence shown here is derived from an EMBL/GenBank/DDBJ whole genome shotgun (WGS) entry which is preliminary data.</text>
</comment>
<gene>
    <name evidence="1" type="ORF">G2W53_002769</name>
</gene>
<name>A0A834X8N6_9FABA</name>
<accession>A0A834X8N6</accession>
<dbReference type="PANTHER" id="PTHR36350">
    <property type="entry name" value="TRANSMEMBRANE PROTEIN"/>
    <property type="match status" value="1"/>
</dbReference>
<reference evidence="1" key="1">
    <citation type="submission" date="2020-09" db="EMBL/GenBank/DDBJ databases">
        <title>Genome-Enabled Discovery of Anthraquinone Biosynthesis in Senna tora.</title>
        <authorList>
            <person name="Kang S.-H."/>
            <person name="Pandey R.P."/>
            <person name="Lee C.-M."/>
            <person name="Sim J.-S."/>
            <person name="Jeong J.-T."/>
            <person name="Choi B.-S."/>
            <person name="Jung M."/>
            <person name="Ginzburg D."/>
            <person name="Zhao K."/>
            <person name="Won S.Y."/>
            <person name="Oh T.-J."/>
            <person name="Yu Y."/>
            <person name="Kim N.-H."/>
            <person name="Lee O.R."/>
            <person name="Lee T.-H."/>
            <person name="Bashyal P."/>
            <person name="Kim T.-S."/>
            <person name="Lee W.-H."/>
            <person name="Kawkins C."/>
            <person name="Kim C.-K."/>
            <person name="Kim J.S."/>
            <person name="Ahn B.O."/>
            <person name="Rhee S.Y."/>
            <person name="Sohng J.K."/>
        </authorList>
    </citation>
    <scope>NUCLEOTIDE SEQUENCE</scope>
    <source>
        <tissue evidence="1">Leaf</tissue>
    </source>
</reference>